<dbReference type="Gene3D" id="3.30.1330.30">
    <property type="match status" value="1"/>
</dbReference>
<feature type="compositionally biased region" description="Basic and acidic residues" evidence="1">
    <location>
        <begin position="35"/>
        <end position="61"/>
    </location>
</feature>
<accession>A0A139YAX2</accession>
<dbReference type="AlphaFoldDB" id="A0A139YAX2"/>
<reference evidence="2 3" key="1">
    <citation type="journal article" date="2016" name="Nat. Commun.">
        <title>Local admixture of amplified and diversified secreted pathogenesis determinants shapes mosaic Toxoplasma gondii genomes.</title>
        <authorList>
            <person name="Lorenzi H."/>
            <person name="Khan A."/>
            <person name="Behnke M.S."/>
            <person name="Namasivayam S."/>
            <person name="Swapna L.S."/>
            <person name="Hadjithomas M."/>
            <person name="Karamycheva S."/>
            <person name="Pinney D."/>
            <person name="Brunk B.P."/>
            <person name="Ajioka J.W."/>
            <person name="Ajzenberg D."/>
            <person name="Boothroyd J.C."/>
            <person name="Boyle J.P."/>
            <person name="Darde M.L."/>
            <person name="Diaz-Miranda M.A."/>
            <person name="Dubey J.P."/>
            <person name="Fritz H.M."/>
            <person name="Gennari S.M."/>
            <person name="Gregory B.D."/>
            <person name="Kim K."/>
            <person name="Saeij J.P."/>
            <person name="Su C."/>
            <person name="White M.W."/>
            <person name="Zhu X.Q."/>
            <person name="Howe D.K."/>
            <person name="Rosenthal B.M."/>
            <person name="Grigg M.E."/>
            <person name="Parkinson J."/>
            <person name="Liu L."/>
            <person name="Kissinger J.C."/>
            <person name="Roos D.S."/>
            <person name="Sibley L.D."/>
        </authorList>
    </citation>
    <scope>NUCLEOTIDE SEQUENCE [LARGE SCALE GENOMIC DNA]</scope>
    <source>
        <strain evidence="2 3">ARI</strain>
    </source>
</reference>
<evidence type="ECO:0000256" key="1">
    <source>
        <dbReference type="SAM" id="MobiDB-lite"/>
    </source>
</evidence>
<dbReference type="EMBL" id="AGQS02003382">
    <property type="protein sequence ID" value="KYF49649.1"/>
    <property type="molecule type" value="Genomic_DNA"/>
</dbReference>
<sequence>VRLLTKAPQKQATQRRFVLGLKAALVALSARKRVQREAAKSEKEETDVEKKERDSESREREEESEDEEENMEKKRTPKLIVLAANCEPTVSEGGLSDLIQRVLAAARAKGVPVVFCASRNRMK</sequence>
<gene>
    <name evidence="2" type="ORF">TGARI_248190B</name>
</gene>
<dbReference type="VEuPathDB" id="ToxoDB:TGARI_248190B"/>
<dbReference type="Proteomes" id="UP000074247">
    <property type="component" value="Unassembled WGS sequence"/>
</dbReference>
<evidence type="ECO:0000313" key="2">
    <source>
        <dbReference type="EMBL" id="KYF49649.1"/>
    </source>
</evidence>
<evidence type="ECO:0000313" key="3">
    <source>
        <dbReference type="Proteomes" id="UP000074247"/>
    </source>
</evidence>
<name>A0A139YAX2_TOXGO</name>
<protein>
    <submittedName>
        <fullName evidence="2">Uncharacterized protein</fullName>
    </submittedName>
</protein>
<feature type="region of interest" description="Disordered" evidence="1">
    <location>
        <begin position="32"/>
        <end position="74"/>
    </location>
</feature>
<feature type="non-terminal residue" evidence="2">
    <location>
        <position position="123"/>
    </location>
</feature>
<feature type="non-terminal residue" evidence="2">
    <location>
        <position position="1"/>
    </location>
</feature>
<comment type="caution">
    <text evidence="2">The sequence shown here is derived from an EMBL/GenBank/DDBJ whole genome shotgun (WGS) entry which is preliminary data.</text>
</comment>
<dbReference type="InterPro" id="IPR029064">
    <property type="entry name" value="Ribosomal_eL30-like_sf"/>
</dbReference>
<organism evidence="2 3">
    <name type="scientific">Toxoplasma gondii ARI</name>
    <dbReference type="NCBI Taxonomy" id="1074872"/>
    <lineage>
        <taxon>Eukaryota</taxon>
        <taxon>Sar</taxon>
        <taxon>Alveolata</taxon>
        <taxon>Apicomplexa</taxon>
        <taxon>Conoidasida</taxon>
        <taxon>Coccidia</taxon>
        <taxon>Eucoccidiorida</taxon>
        <taxon>Eimeriorina</taxon>
        <taxon>Sarcocystidae</taxon>
        <taxon>Toxoplasma</taxon>
    </lineage>
</organism>
<proteinExistence type="predicted"/>